<dbReference type="InterPro" id="IPR006311">
    <property type="entry name" value="TAT_signal"/>
</dbReference>
<dbReference type="InterPro" id="IPR012338">
    <property type="entry name" value="Beta-lactam/transpept-like"/>
</dbReference>
<name>A0ABT6AZS1_9BURK</name>
<organism evidence="2 3">
    <name type="scientific">Cupriavidus basilensis</name>
    <dbReference type="NCBI Taxonomy" id="68895"/>
    <lineage>
        <taxon>Bacteria</taxon>
        <taxon>Pseudomonadati</taxon>
        <taxon>Pseudomonadota</taxon>
        <taxon>Betaproteobacteria</taxon>
        <taxon>Burkholderiales</taxon>
        <taxon>Burkholderiaceae</taxon>
        <taxon>Cupriavidus</taxon>
    </lineage>
</organism>
<dbReference type="Proteomes" id="UP001216674">
    <property type="component" value="Unassembled WGS sequence"/>
</dbReference>
<proteinExistence type="predicted"/>
<dbReference type="Gene3D" id="3.40.710.10">
    <property type="entry name" value="DD-peptidase/beta-lactamase superfamily"/>
    <property type="match status" value="1"/>
</dbReference>
<dbReference type="PROSITE" id="PS51318">
    <property type="entry name" value="TAT"/>
    <property type="match status" value="1"/>
</dbReference>
<dbReference type="EMBL" id="JARJLM010000542">
    <property type="protein sequence ID" value="MDF3837838.1"/>
    <property type="molecule type" value="Genomic_DNA"/>
</dbReference>
<keyword evidence="2" id="KW-0378">Hydrolase</keyword>
<dbReference type="SUPFAM" id="SSF56601">
    <property type="entry name" value="beta-lactamase/transpeptidase-like"/>
    <property type="match status" value="1"/>
</dbReference>
<evidence type="ECO:0000259" key="1">
    <source>
        <dbReference type="Pfam" id="PF00144"/>
    </source>
</evidence>
<feature type="domain" description="Beta-lactamase-related" evidence="1">
    <location>
        <begin position="65"/>
        <end position="386"/>
    </location>
</feature>
<reference evidence="2 3" key="1">
    <citation type="submission" date="2023-03" db="EMBL/GenBank/DDBJ databases">
        <title>Draft assemblies of triclosan tolerant bacteria isolated from returned activated sludge.</title>
        <authorList>
            <person name="Van Hamelsveld S."/>
        </authorList>
    </citation>
    <scope>NUCLEOTIDE SEQUENCE [LARGE SCALE GENOMIC DNA]</scope>
    <source>
        <strain evidence="2 3">GW210010_S58</strain>
    </source>
</reference>
<comment type="caution">
    <text evidence="2">The sequence shown here is derived from an EMBL/GenBank/DDBJ whole genome shotgun (WGS) entry which is preliminary data.</text>
</comment>
<dbReference type="InterPro" id="IPR050789">
    <property type="entry name" value="Diverse_Enzym_Activities"/>
</dbReference>
<evidence type="ECO:0000313" key="2">
    <source>
        <dbReference type="EMBL" id="MDF3837838.1"/>
    </source>
</evidence>
<evidence type="ECO:0000313" key="3">
    <source>
        <dbReference type="Proteomes" id="UP001216674"/>
    </source>
</evidence>
<dbReference type="InterPro" id="IPR001466">
    <property type="entry name" value="Beta-lactam-related"/>
</dbReference>
<dbReference type="RefSeq" id="WP_276267927.1">
    <property type="nucleotide sequence ID" value="NZ_JARJLM010000542.1"/>
</dbReference>
<keyword evidence="3" id="KW-1185">Reference proteome</keyword>
<gene>
    <name evidence="2" type="ORF">P3W85_33615</name>
</gene>
<dbReference type="PANTHER" id="PTHR43283">
    <property type="entry name" value="BETA-LACTAMASE-RELATED"/>
    <property type="match status" value="1"/>
</dbReference>
<sequence length="635" mass="68405">MTRSTRTPTHTIPNLGPAYVTRRQFLEVAGAGILATSLPGCGGSSDSATPSYSQTIDWGERAIARVMSEQRDAAAISVALLKRNNIVWRRAFGKASVDDNKPATIQTRFNIGSVSKVLAGLAGVILQDRGLIDLDTPIVRYLPAFRMLSPAYARITSRHLLSHASGLPGTNGRNIFTFAPVPGYSADTETELLDTHLKHVPGQLAVYCNDGFTLFEQIVLAVTRQTFPDFVETNILAPLNMTNSGYPRSPQPAGEFAYPYFREKQYPQEFVNAFATGGLSTTPSDMMNLAQMFLAGGMFQGRHIVSPAGISAMATDQTTGLQINPSPEWRWGLGWDSVRQPGLANANVTAWEKNGGTAFFASEFFVLPDAQMALMLTGNSGYGGDALAIAEGILMRALQEDGSLGALPATIVNTVPPLATPPDTTDAAGIYGNYKAPLQVVVGEDGSLALNEWSGSAWAPLHSGVSRYRYRSDGWWWSDNGALPSFRFAEASGTDEAGNAYRYRYLMERVTPGAGYGRITLPIAQQLAPRPLLSAAWRSRMGSRWTVTNESPESVSWKLSDNPSVTIGSLVELPGYILFGGGSVGYQLLVPLADDRGGMSVKVPVNHGRDLNEIRFATVNGMETLTIDSSVYAPA</sequence>
<dbReference type="GO" id="GO:0016787">
    <property type="term" value="F:hydrolase activity"/>
    <property type="evidence" value="ECO:0007669"/>
    <property type="project" value="UniProtKB-KW"/>
</dbReference>
<accession>A0ABT6AZS1</accession>
<protein>
    <submittedName>
        <fullName evidence="2">Serine hydrolase</fullName>
    </submittedName>
</protein>
<dbReference type="Pfam" id="PF00144">
    <property type="entry name" value="Beta-lactamase"/>
    <property type="match status" value="1"/>
</dbReference>